<organism evidence="1 2">
    <name type="scientific">Pseudocercospora eumusae</name>
    <dbReference type="NCBI Taxonomy" id="321146"/>
    <lineage>
        <taxon>Eukaryota</taxon>
        <taxon>Fungi</taxon>
        <taxon>Dikarya</taxon>
        <taxon>Ascomycota</taxon>
        <taxon>Pezizomycotina</taxon>
        <taxon>Dothideomycetes</taxon>
        <taxon>Dothideomycetidae</taxon>
        <taxon>Mycosphaerellales</taxon>
        <taxon>Mycosphaerellaceae</taxon>
        <taxon>Pseudocercospora</taxon>
    </lineage>
</organism>
<comment type="caution">
    <text evidence="1">The sequence shown here is derived from an EMBL/GenBank/DDBJ whole genome shotgun (WGS) entry which is preliminary data.</text>
</comment>
<accession>A0A139GYY0</accession>
<protein>
    <submittedName>
        <fullName evidence="1">Uncharacterized protein</fullName>
    </submittedName>
</protein>
<name>A0A139GYY0_9PEZI</name>
<sequence>MDETPAVTAVRSRGEADFGAVDEVAVTWVVANVRDVDSVAVDKVVLRAVMKEVLVAEICSVVRDDMLRAESVLLVDDLISFDVLSQDEDLLEDVLVVEGCLLEEVLLTTECVLTEDALVDEEVVVAEDLVLRDLVAVTTNVTGLTVDSLVDSGLRVTTLVSTSVVIAAEGTRKIDLTSISDESLTFSLEQIKKRGS</sequence>
<gene>
    <name evidence="1" type="ORF">AC578_8302</name>
</gene>
<dbReference type="AlphaFoldDB" id="A0A139GYY0"/>
<keyword evidence="2" id="KW-1185">Reference proteome</keyword>
<dbReference type="Proteomes" id="UP000070133">
    <property type="component" value="Unassembled WGS sequence"/>
</dbReference>
<dbReference type="EMBL" id="LFZN01000219">
    <property type="protein sequence ID" value="KXS95379.1"/>
    <property type="molecule type" value="Genomic_DNA"/>
</dbReference>
<evidence type="ECO:0000313" key="1">
    <source>
        <dbReference type="EMBL" id="KXS95379.1"/>
    </source>
</evidence>
<reference evidence="1 2" key="1">
    <citation type="submission" date="2015-07" db="EMBL/GenBank/DDBJ databases">
        <title>Comparative genomics of the Sigatoka disease complex on banana suggests a link between parallel evolutionary changes in Pseudocercospora fijiensis and Pseudocercospora eumusae and increased virulence on the banana host.</title>
        <authorList>
            <person name="Chang T.-C."/>
            <person name="Salvucci A."/>
            <person name="Crous P.W."/>
            <person name="Stergiopoulos I."/>
        </authorList>
    </citation>
    <scope>NUCLEOTIDE SEQUENCE [LARGE SCALE GENOMIC DNA]</scope>
    <source>
        <strain evidence="1 2">CBS 114824</strain>
    </source>
</reference>
<dbReference type="OrthoDB" id="10608897at2759"/>
<evidence type="ECO:0000313" key="2">
    <source>
        <dbReference type="Proteomes" id="UP000070133"/>
    </source>
</evidence>
<proteinExistence type="predicted"/>